<comment type="subcellular location">
    <subcellularLocation>
        <location evidence="1 8">Cell membrane</location>
        <topology evidence="1 8">Peripheral membrane protein</topology>
    </subcellularLocation>
</comment>
<proteinExistence type="inferred from homology"/>
<dbReference type="InterPro" id="IPR050095">
    <property type="entry name" value="ECF_ABC_transporter_ATP-bd"/>
</dbReference>
<keyword evidence="3 8" id="KW-1003">Cell membrane</keyword>
<dbReference type="InterPro" id="IPR027417">
    <property type="entry name" value="P-loop_NTPase"/>
</dbReference>
<dbReference type="InterPro" id="IPR003439">
    <property type="entry name" value="ABC_transporter-like_ATP-bd"/>
</dbReference>
<evidence type="ECO:0000256" key="8">
    <source>
        <dbReference type="RuleBase" id="RU365104"/>
    </source>
</evidence>
<dbReference type="Gene3D" id="3.40.50.300">
    <property type="entry name" value="P-loop containing nucleotide triphosphate hydrolases"/>
    <property type="match status" value="1"/>
</dbReference>
<evidence type="ECO:0000313" key="11">
    <source>
        <dbReference type="Proteomes" id="UP000464754"/>
    </source>
</evidence>
<keyword evidence="2 8" id="KW-0813">Transport</keyword>
<comment type="subunit">
    <text evidence="8">Forms a stable energy-coupling factor (ECF) transporter complex composed of 2 membrane-embedded substrate-binding proteins (S component), 2 ATP-binding proteins (A component) and 2 transmembrane proteins (T component).</text>
</comment>
<dbReference type="PANTHER" id="PTHR43553">
    <property type="entry name" value="HEAVY METAL TRANSPORTER"/>
    <property type="match status" value="1"/>
</dbReference>
<dbReference type="EC" id="7.-.-.-" evidence="8"/>
<dbReference type="GO" id="GO:0005524">
    <property type="term" value="F:ATP binding"/>
    <property type="evidence" value="ECO:0007669"/>
    <property type="project" value="UniProtKB-UniRule"/>
</dbReference>
<feature type="domain" description="ABC transporter" evidence="9">
    <location>
        <begin position="14"/>
        <end position="257"/>
    </location>
</feature>
<evidence type="ECO:0000256" key="5">
    <source>
        <dbReference type="ARBA" id="ARBA00022840"/>
    </source>
</evidence>
<evidence type="ECO:0000256" key="4">
    <source>
        <dbReference type="ARBA" id="ARBA00022741"/>
    </source>
</evidence>
<dbReference type="GO" id="GO:0016887">
    <property type="term" value="F:ATP hydrolysis activity"/>
    <property type="evidence" value="ECO:0007669"/>
    <property type="project" value="InterPro"/>
</dbReference>
<dbReference type="AlphaFoldDB" id="A0A6N4TI98"/>
<name>A0A6N4TI98_9FIRM</name>
<keyword evidence="7 8" id="KW-0472">Membrane</keyword>
<dbReference type="InterPro" id="IPR003593">
    <property type="entry name" value="AAA+_ATPase"/>
</dbReference>
<dbReference type="KEGG" id="aarg:Aargi30884_13960"/>
<dbReference type="InterPro" id="IPR015856">
    <property type="entry name" value="ABC_transpr_CbiO/EcfA_su"/>
</dbReference>
<keyword evidence="5 8" id="KW-0067">ATP-binding</keyword>
<keyword evidence="4 8" id="KW-0547">Nucleotide-binding</keyword>
<organism evidence="10 11">
    <name type="scientific">Amedibacterium intestinale</name>
    <dbReference type="NCBI Taxonomy" id="2583452"/>
    <lineage>
        <taxon>Bacteria</taxon>
        <taxon>Bacillati</taxon>
        <taxon>Bacillota</taxon>
        <taxon>Erysipelotrichia</taxon>
        <taxon>Erysipelotrichales</taxon>
        <taxon>Erysipelotrichaceae</taxon>
        <taxon>Amedibacterium</taxon>
    </lineage>
</organism>
<evidence type="ECO:0000256" key="7">
    <source>
        <dbReference type="ARBA" id="ARBA00023136"/>
    </source>
</evidence>
<keyword evidence="6" id="KW-1278">Translocase</keyword>
<evidence type="ECO:0000256" key="2">
    <source>
        <dbReference type="ARBA" id="ARBA00022448"/>
    </source>
</evidence>
<protein>
    <recommendedName>
        <fullName evidence="8">Energy-coupling factor transporter ATP-binding protein EcfA2</fullName>
        <ecNumber evidence="8">7.-.-.-</ecNumber>
    </recommendedName>
</protein>
<dbReference type="SUPFAM" id="SSF52540">
    <property type="entry name" value="P-loop containing nucleoside triphosphate hydrolases"/>
    <property type="match status" value="1"/>
</dbReference>
<dbReference type="GO" id="GO:0043190">
    <property type="term" value="C:ATP-binding cassette (ABC) transporter complex"/>
    <property type="evidence" value="ECO:0007669"/>
    <property type="project" value="TreeGrafter"/>
</dbReference>
<dbReference type="FunFam" id="3.40.50.300:FF:000224">
    <property type="entry name" value="Energy-coupling factor transporter ATP-binding protein EcfA"/>
    <property type="match status" value="1"/>
</dbReference>
<evidence type="ECO:0000259" key="9">
    <source>
        <dbReference type="PROSITE" id="PS50893"/>
    </source>
</evidence>
<evidence type="ECO:0000256" key="3">
    <source>
        <dbReference type="ARBA" id="ARBA00022475"/>
    </source>
</evidence>
<keyword evidence="11" id="KW-1185">Reference proteome</keyword>
<gene>
    <name evidence="10" type="primary">ecfA2</name>
    <name evidence="10" type="ORF">Aargi30884_13960</name>
</gene>
<evidence type="ECO:0000313" key="10">
    <source>
        <dbReference type="EMBL" id="BBK22493.1"/>
    </source>
</evidence>
<dbReference type="CDD" id="cd03225">
    <property type="entry name" value="ABC_cobalt_CbiO_domain1"/>
    <property type="match status" value="1"/>
</dbReference>
<dbReference type="PROSITE" id="PS00211">
    <property type="entry name" value="ABC_TRANSPORTER_1"/>
    <property type="match status" value="1"/>
</dbReference>
<dbReference type="EMBL" id="AP019695">
    <property type="protein sequence ID" value="BBK22493.1"/>
    <property type="molecule type" value="Genomic_DNA"/>
</dbReference>
<reference evidence="11" key="1">
    <citation type="submission" date="2019-05" db="EMBL/GenBank/DDBJ databases">
        <title>Complete genome sequencing of Absiella argi strain JCM 30884.</title>
        <authorList>
            <person name="Sakamoto M."/>
            <person name="Murakami T."/>
            <person name="Mori H."/>
        </authorList>
    </citation>
    <scope>NUCLEOTIDE SEQUENCE [LARGE SCALE GENOMIC DNA]</scope>
    <source>
        <strain evidence="11">JCM 30884</strain>
    </source>
</reference>
<dbReference type="InterPro" id="IPR030946">
    <property type="entry name" value="EcfA2"/>
</dbReference>
<sequence>MYNYGKGGRGIMAIRFKEVAHIYNPDSPFSYAALKNINLEIPEGKVTAIIGETGSGKSTLVQHLNALLLPSEGELEILDKKIIAKEKNKNLKELRKQVGLVFQFPEYQLFEETIEKDIAFGPKNFGIDEEEAHKIAKDMLDLVGLDESYLKRSPFDLSGGQKRRIAIAGILAMDPSVLVLDEPTAGLDPQGAKDMMQLFVRMNKEFHKTVLIVTHDMEHVLSYCDEVVVVKDGQIEKQCDVTTFFENLDLLQELRINPPAIIRLREELRKKGFSIDSSIVDIKELAKPVAKEVKTHE</sequence>
<evidence type="ECO:0000256" key="6">
    <source>
        <dbReference type="ARBA" id="ARBA00022967"/>
    </source>
</evidence>
<accession>A0A6N4TI98</accession>
<comment type="function">
    <text evidence="8">ATP-binding (A) component of a common energy-coupling factor (ECF) ABC-transporter complex.</text>
</comment>
<dbReference type="SMART" id="SM00382">
    <property type="entry name" value="AAA"/>
    <property type="match status" value="1"/>
</dbReference>
<dbReference type="InterPro" id="IPR017871">
    <property type="entry name" value="ABC_transporter-like_CS"/>
</dbReference>
<dbReference type="Proteomes" id="UP000464754">
    <property type="component" value="Chromosome"/>
</dbReference>
<dbReference type="PANTHER" id="PTHR43553:SF27">
    <property type="entry name" value="ENERGY-COUPLING FACTOR TRANSPORTER ATP-BINDING PROTEIN ECFA2"/>
    <property type="match status" value="1"/>
</dbReference>
<comment type="similarity">
    <text evidence="8">Belongs to the ABC transporter superfamily. Energy-coupling factor EcfA family.</text>
</comment>
<dbReference type="NCBIfam" id="TIGR04521">
    <property type="entry name" value="ECF_ATPase_2"/>
    <property type="match status" value="1"/>
</dbReference>
<dbReference type="Pfam" id="PF00005">
    <property type="entry name" value="ABC_tran"/>
    <property type="match status" value="1"/>
</dbReference>
<dbReference type="GO" id="GO:0042626">
    <property type="term" value="F:ATPase-coupled transmembrane transporter activity"/>
    <property type="evidence" value="ECO:0007669"/>
    <property type="project" value="TreeGrafter"/>
</dbReference>
<dbReference type="PROSITE" id="PS50893">
    <property type="entry name" value="ABC_TRANSPORTER_2"/>
    <property type="match status" value="1"/>
</dbReference>
<evidence type="ECO:0000256" key="1">
    <source>
        <dbReference type="ARBA" id="ARBA00004202"/>
    </source>
</evidence>